<protein>
    <submittedName>
        <fullName evidence="1">Phenylacetic acid degradation protein PaaE</fullName>
    </submittedName>
</protein>
<dbReference type="SUPFAM" id="SSF54292">
    <property type="entry name" value="2Fe-2S ferredoxin-like"/>
    <property type="match status" value="1"/>
</dbReference>
<dbReference type="EMBL" id="WTRN01002891">
    <property type="protein sequence ID" value="MWT90082.1"/>
    <property type="molecule type" value="Genomic_DNA"/>
</dbReference>
<proteinExistence type="predicted"/>
<comment type="caution">
    <text evidence="1">The sequence shown here is derived from an EMBL/GenBank/DDBJ whole genome shotgun (WGS) entry which is preliminary data.</text>
</comment>
<dbReference type="InterPro" id="IPR036010">
    <property type="entry name" value="2Fe-2S_ferredoxin-like_sf"/>
</dbReference>
<accession>A0A6D0FA52</accession>
<feature type="non-terminal residue" evidence="1">
    <location>
        <position position="1"/>
    </location>
</feature>
<reference evidence="1 2" key="1">
    <citation type="submission" date="2019-12" db="EMBL/GenBank/DDBJ databases">
        <title>Enteriobacteria Tanzani isolates_8377-8380.</title>
        <authorList>
            <person name="Subbiah M."/>
            <person name="Call D."/>
        </authorList>
    </citation>
    <scope>NUCLEOTIDE SEQUENCE [LARGE SCALE GENOMIC DNA]</scope>
    <source>
        <strain evidence="1 2">8378wC7</strain>
    </source>
</reference>
<dbReference type="AlphaFoldDB" id="A0A6D0FA52"/>
<gene>
    <name evidence="1" type="ORF">GP954_33915</name>
</gene>
<evidence type="ECO:0000313" key="2">
    <source>
        <dbReference type="Proteomes" id="UP000480485"/>
    </source>
</evidence>
<organism evidence="1 2">
    <name type="scientific">Escherichia coli</name>
    <dbReference type="NCBI Taxonomy" id="562"/>
    <lineage>
        <taxon>Bacteria</taxon>
        <taxon>Pseudomonadati</taxon>
        <taxon>Pseudomonadota</taxon>
        <taxon>Gammaproteobacteria</taxon>
        <taxon>Enterobacterales</taxon>
        <taxon>Enterobacteriaceae</taxon>
        <taxon>Escherichia</taxon>
    </lineage>
</organism>
<dbReference type="GO" id="GO:0051536">
    <property type="term" value="F:iron-sulfur cluster binding"/>
    <property type="evidence" value="ECO:0007669"/>
    <property type="project" value="InterPro"/>
</dbReference>
<name>A0A6D0FA52_ECOLX</name>
<evidence type="ECO:0000313" key="1">
    <source>
        <dbReference type="EMBL" id="MWT90082.1"/>
    </source>
</evidence>
<sequence>EPDELAAGYVLSCQALPLTSDVVVDFDAKGMA</sequence>
<dbReference type="Proteomes" id="UP000480485">
    <property type="component" value="Unassembled WGS sequence"/>
</dbReference>